<dbReference type="Proteomes" id="UP001271789">
    <property type="component" value="Unassembled WGS sequence"/>
</dbReference>
<comment type="caution">
    <text evidence="1">The sequence shown here is derived from an EMBL/GenBank/DDBJ whole genome shotgun (WGS) entry which is preliminary data.</text>
</comment>
<evidence type="ECO:0000313" key="1">
    <source>
        <dbReference type="EMBL" id="MDV0447043.1"/>
    </source>
</evidence>
<evidence type="ECO:0000313" key="2">
    <source>
        <dbReference type="Proteomes" id="UP001271789"/>
    </source>
</evidence>
<protein>
    <submittedName>
        <fullName evidence="1">Uncharacterized protein</fullName>
    </submittedName>
</protein>
<reference evidence="1" key="1">
    <citation type="submission" date="2023-06" db="EMBL/GenBank/DDBJ databases">
        <title>Genome sequence of Methanosarcinaceae archaeon Ag5.</title>
        <authorList>
            <person name="Protasov E."/>
            <person name="Platt K."/>
            <person name="Poehlein A."/>
            <person name="Daniel R."/>
            <person name="Brune A."/>
        </authorList>
    </citation>
    <scope>NUCLEOTIDE SEQUENCE</scope>
    <source>
        <strain evidence="1">Ag5</strain>
    </source>
</reference>
<dbReference type="EMBL" id="JAWDKD010000018">
    <property type="protein sequence ID" value="MDV0447043.1"/>
    <property type="molecule type" value="Genomic_DNA"/>
</dbReference>
<sequence length="174" mass="20332">MVFYLLQKDFQSPEKIDAKIPGINPQNLVSFEMGNENITLVCTYGKISMALNRQVTDYSIGKILKSISVIDNSTSHEMEILCDFDDIPMYQTMGYTLVTYGRHNGKYRVTFNIPFSSEKALYNLTVSFFKELDKQKTLKKDFYWNGKDNDILKLFFELKDMENWNVKTVKNKEQ</sequence>
<dbReference type="AlphaFoldDB" id="A0AAE4MJZ9"/>
<accession>A0AAE4MJZ9</accession>
<organism evidence="1 2">
    <name type="scientific">Methanolapillus africanus</name>
    <dbReference type="NCBI Taxonomy" id="3028297"/>
    <lineage>
        <taxon>Archaea</taxon>
        <taxon>Methanobacteriati</taxon>
        <taxon>Methanobacteriota</taxon>
        <taxon>Stenosarchaea group</taxon>
        <taxon>Methanomicrobia</taxon>
        <taxon>Methanosarcinales</taxon>
        <taxon>Methanosarcinaceae</taxon>
        <taxon>Methanolapillus</taxon>
    </lineage>
</organism>
<name>A0AAE4MJZ9_9EURY</name>
<gene>
    <name evidence="1" type="ORF">MsAg5_09150</name>
</gene>
<keyword evidence="2" id="KW-1185">Reference proteome</keyword>
<proteinExistence type="predicted"/>